<evidence type="ECO:0000313" key="3">
    <source>
        <dbReference type="Proteomes" id="UP000179024"/>
    </source>
</evidence>
<keyword evidence="1" id="KW-0472">Membrane</keyword>
<comment type="caution">
    <text evidence="2">The sequence shown here is derived from an EMBL/GenBank/DDBJ whole genome shotgun (WGS) entry which is preliminary data.</text>
</comment>
<name>A0A1F7I6I5_9BACT</name>
<sequence length="69" mass="7808">MTTQVLNDEQTRLLAESLSNIGLAFFATMIMPELFIKRDLDFSRLLGGTILALLAYIISLLLLRYENSD</sequence>
<protein>
    <submittedName>
        <fullName evidence="2">Uncharacterized protein</fullName>
    </submittedName>
</protein>
<dbReference type="EMBL" id="MGAE01000032">
    <property type="protein sequence ID" value="OGK38977.1"/>
    <property type="molecule type" value="Genomic_DNA"/>
</dbReference>
<gene>
    <name evidence="2" type="ORF">A3F34_02150</name>
</gene>
<keyword evidence="1" id="KW-0812">Transmembrane</keyword>
<proteinExistence type="predicted"/>
<feature type="transmembrane region" description="Helical" evidence="1">
    <location>
        <begin position="17"/>
        <end position="36"/>
    </location>
</feature>
<evidence type="ECO:0000313" key="2">
    <source>
        <dbReference type="EMBL" id="OGK38977.1"/>
    </source>
</evidence>
<organism evidence="2 3">
    <name type="scientific">Candidatus Roizmanbacteria bacterium RIFCSPHIGHO2_12_FULL_44_10</name>
    <dbReference type="NCBI Taxonomy" id="1802054"/>
    <lineage>
        <taxon>Bacteria</taxon>
        <taxon>Candidatus Roizmaniibacteriota</taxon>
    </lineage>
</organism>
<accession>A0A1F7I6I5</accession>
<dbReference type="Proteomes" id="UP000179024">
    <property type="component" value="Unassembled WGS sequence"/>
</dbReference>
<feature type="transmembrane region" description="Helical" evidence="1">
    <location>
        <begin position="45"/>
        <end position="65"/>
    </location>
</feature>
<reference evidence="2 3" key="1">
    <citation type="journal article" date="2016" name="Nat. Commun.">
        <title>Thousands of microbial genomes shed light on interconnected biogeochemical processes in an aquifer system.</title>
        <authorList>
            <person name="Anantharaman K."/>
            <person name="Brown C.T."/>
            <person name="Hug L.A."/>
            <person name="Sharon I."/>
            <person name="Castelle C.J."/>
            <person name="Probst A.J."/>
            <person name="Thomas B.C."/>
            <person name="Singh A."/>
            <person name="Wilkins M.J."/>
            <person name="Karaoz U."/>
            <person name="Brodie E.L."/>
            <person name="Williams K.H."/>
            <person name="Hubbard S.S."/>
            <person name="Banfield J.F."/>
        </authorList>
    </citation>
    <scope>NUCLEOTIDE SEQUENCE [LARGE SCALE GENOMIC DNA]</scope>
</reference>
<keyword evidence="1" id="KW-1133">Transmembrane helix</keyword>
<dbReference type="AlphaFoldDB" id="A0A1F7I6I5"/>
<evidence type="ECO:0000256" key="1">
    <source>
        <dbReference type="SAM" id="Phobius"/>
    </source>
</evidence>